<sequence length="72" mass="7660">MTVLGICHLPFQPGKGRAARPPPLLPRSGLAMAARHQPGCRSLSHTEGGTEVYPPLAYRQRSVCPCGLLPSV</sequence>
<dbReference type="Proteomes" id="UP000076738">
    <property type="component" value="Unassembled WGS sequence"/>
</dbReference>
<keyword evidence="2" id="KW-1185">Reference proteome</keyword>
<proteinExistence type="predicted"/>
<gene>
    <name evidence="1" type="ORF">CALVIDRAFT_30056</name>
</gene>
<evidence type="ECO:0000313" key="2">
    <source>
        <dbReference type="Proteomes" id="UP000076738"/>
    </source>
</evidence>
<reference evidence="1 2" key="1">
    <citation type="journal article" date="2016" name="Mol. Biol. Evol.">
        <title>Comparative Genomics of Early-Diverging Mushroom-Forming Fungi Provides Insights into the Origins of Lignocellulose Decay Capabilities.</title>
        <authorList>
            <person name="Nagy L.G."/>
            <person name="Riley R."/>
            <person name="Tritt A."/>
            <person name="Adam C."/>
            <person name="Daum C."/>
            <person name="Floudas D."/>
            <person name="Sun H."/>
            <person name="Yadav J.S."/>
            <person name="Pangilinan J."/>
            <person name="Larsson K.H."/>
            <person name="Matsuura K."/>
            <person name="Barry K."/>
            <person name="Labutti K."/>
            <person name="Kuo R."/>
            <person name="Ohm R.A."/>
            <person name="Bhattacharya S.S."/>
            <person name="Shirouzu T."/>
            <person name="Yoshinaga Y."/>
            <person name="Martin F.M."/>
            <person name="Grigoriev I.V."/>
            <person name="Hibbett D.S."/>
        </authorList>
    </citation>
    <scope>NUCLEOTIDE SEQUENCE [LARGE SCALE GENOMIC DNA]</scope>
    <source>
        <strain evidence="1 2">TUFC12733</strain>
    </source>
</reference>
<name>A0A167PC34_CALVF</name>
<dbReference type="EMBL" id="KV417275">
    <property type="protein sequence ID" value="KZO98634.1"/>
    <property type="molecule type" value="Genomic_DNA"/>
</dbReference>
<dbReference type="AlphaFoldDB" id="A0A167PC34"/>
<accession>A0A167PC34</accession>
<organism evidence="1 2">
    <name type="scientific">Calocera viscosa (strain TUFC12733)</name>
    <dbReference type="NCBI Taxonomy" id="1330018"/>
    <lineage>
        <taxon>Eukaryota</taxon>
        <taxon>Fungi</taxon>
        <taxon>Dikarya</taxon>
        <taxon>Basidiomycota</taxon>
        <taxon>Agaricomycotina</taxon>
        <taxon>Dacrymycetes</taxon>
        <taxon>Dacrymycetales</taxon>
        <taxon>Dacrymycetaceae</taxon>
        <taxon>Calocera</taxon>
    </lineage>
</organism>
<evidence type="ECO:0000313" key="1">
    <source>
        <dbReference type="EMBL" id="KZO98634.1"/>
    </source>
</evidence>
<protein>
    <submittedName>
        <fullName evidence="1">Uncharacterized protein</fullName>
    </submittedName>
</protein>